<keyword evidence="2 5" id="KW-0812">Transmembrane</keyword>
<dbReference type="Proteomes" id="UP001314229">
    <property type="component" value="Unassembled WGS sequence"/>
</dbReference>
<reference evidence="9 10" key="1">
    <citation type="submission" date="2024-01" db="EMBL/GenBank/DDBJ databases">
        <authorList>
            <person name="Alioto T."/>
            <person name="Alioto T."/>
            <person name="Gomez Garrido J."/>
        </authorList>
    </citation>
    <scope>NUCLEOTIDE SEQUENCE [LARGE SCALE GENOMIC DNA]</scope>
</reference>
<gene>
    <name evidence="9" type="ORF">FSCOSCO3_A024655</name>
</gene>
<feature type="domain" description="Immunoglobulin V-set" evidence="7">
    <location>
        <begin position="138"/>
        <end position="211"/>
    </location>
</feature>
<keyword evidence="3 5" id="KW-0472">Membrane</keyword>
<name>A0AAV1P9L8_SCOSC</name>
<keyword evidence="10" id="KW-1185">Reference proteome</keyword>
<feature type="domain" description="Immunoglobulin V-set" evidence="7">
    <location>
        <begin position="34"/>
        <end position="104"/>
    </location>
</feature>
<feature type="chain" id="PRO_5043931609" evidence="6">
    <location>
        <begin position="24"/>
        <end position="901"/>
    </location>
</feature>
<keyword evidence="6" id="KW-0732">Signal</keyword>
<feature type="domain" description="Immunoglobulin V-set" evidence="7">
    <location>
        <begin position="562"/>
        <end position="637"/>
    </location>
</feature>
<dbReference type="PANTHER" id="PTHR11860:SF118">
    <property type="entry name" value="CMRF35-LIKE MOLECULE 3-RELATED"/>
    <property type="match status" value="1"/>
</dbReference>
<protein>
    <submittedName>
        <fullName evidence="9">Meteorin-like protein</fullName>
    </submittedName>
</protein>
<feature type="transmembrane region" description="Helical" evidence="5">
    <location>
        <begin position="355"/>
        <end position="377"/>
    </location>
</feature>
<dbReference type="SMART" id="SM00406">
    <property type="entry name" value="IGv"/>
    <property type="match status" value="6"/>
</dbReference>
<evidence type="ECO:0000256" key="4">
    <source>
        <dbReference type="SAM" id="MobiDB-lite"/>
    </source>
</evidence>
<evidence type="ECO:0000256" key="3">
    <source>
        <dbReference type="ARBA" id="ARBA00023136"/>
    </source>
</evidence>
<evidence type="ECO:0000256" key="6">
    <source>
        <dbReference type="SAM" id="SignalP"/>
    </source>
</evidence>
<proteinExistence type="predicted"/>
<dbReference type="PANTHER" id="PTHR11860">
    <property type="entry name" value="POLYMERIC-IMMUNOGLOBULIN RECEPTOR"/>
    <property type="match status" value="1"/>
</dbReference>
<organism evidence="9 10">
    <name type="scientific">Scomber scombrus</name>
    <name type="common">Atlantic mackerel</name>
    <name type="synonym">Scomber vernalis</name>
    <dbReference type="NCBI Taxonomy" id="13677"/>
    <lineage>
        <taxon>Eukaryota</taxon>
        <taxon>Metazoa</taxon>
        <taxon>Chordata</taxon>
        <taxon>Craniata</taxon>
        <taxon>Vertebrata</taxon>
        <taxon>Euteleostomi</taxon>
        <taxon>Actinopterygii</taxon>
        <taxon>Neopterygii</taxon>
        <taxon>Teleostei</taxon>
        <taxon>Neoteleostei</taxon>
        <taxon>Acanthomorphata</taxon>
        <taxon>Pelagiaria</taxon>
        <taxon>Scombriformes</taxon>
        <taxon>Scombridae</taxon>
        <taxon>Scomber</taxon>
    </lineage>
</organism>
<feature type="region of interest" description="Disordered" evidence="4">
    <location>
        <begin position="850"/>
        <end position="873"/>
    </location>
</feature>
<dbReference type="GO" id="GO:0004888">
    <property type="term" value="F:transmembrane signaling receptor activity"/>
    <property type="evidence" value="ECO:0007669"/>
    <property type="project" value="TreeGrafter"/>
</dbReference>
<dbReference type="InterPro" id="IPR036179">
    <property type="entry name" value="Ig-like_dom_sf"/>
</dbReference>
<evidence type="ECO:0000313" key="10">
    <source>
        <dbReference type="Proteomes" id="UP001314229"/>
    </source>
</evidence>
<dbReference type="InterPro" id="IPR013783">
    <property type="entry name" value="Ig-like_fold"/>
</dbReference>
<feature type="region of interest" description="Disordered" evidence="4">
    <location>
        <begin position="393"/>
        <end position="426"/>
    </location>
</feature>
<evidence type="ECO:0000313" key="9">
    <source>
        <dbReference type="EMBL" id="CAK6968323.1"/>
    </source>
</evidence>
<evidence type="ECO:0000259" key="7">
    <source>
        <dbReference type="SMART" id="SM00406"/>
    </source>
</evidence>
<comment type="caution">
    <text evidence="9">The sequence shown here is derived from an EMBL/GenBank/DDBJ whole genome shotgun (WGS) entry which is preliminary data.</text>
</comment>
<dbReference type="AlphaFoldDB" id="A0AAV1P9L8"/>
<feature type="signal peptide" evidence="6">
    <location>
        <begin position="1"/>
        <end position="23"/>
    </location>
</feature>
<dbReference type="EMBL" id="CAWUFR010000118">
    <property type="protein sequence ID" value="CAK6968323.1"/>
    <property type="molecule type" value="Genomic_DNA"/>
</dbReference>
<feature type="domain" description="Immunoglobulin" evidence="8">
    <location>
        <begin position="552"/>
        <end position="654"/>
    </location>
</feature>
<feature type="domain" description="Immunoglobulin" evidence="8">
    <location>
        <begin position="661"/>
        <end position="762"/>
    </location>
</feature>
<feature type="domain" description="Immunoglobulin V-set" evidence="7">
    <location>
        <begin position="457"/>
        <end position="528"/>
    </location>
</feature>
<evidence type="ECO:0000256" key="5">
    <source>
        <dbReference type="SAM" id="Phobius"/>
    </source>
</evidence>
<dbReference type="SMART" id="SM00409">
    <property type="entry name" value="IG"/>
    <property type="match status" value="6"/>
</dbReference>
<feature type="compositionally biased region" description="Acidic residues" evidence="4">
    <location>
        <begin position="396"/>
        <end position="410"/>
    </location>
</feature>
<feature type="domain" description="Immunoglobulin V-set" evidence="7">
    <location>
        <begin position="245"/>
        <end position="319"/>
    </location>
</feature>
<feature type="domain" description="Immunoglobulin" evidence="8">
    <location>
        <begin position="24"/>
        <end position="120"/>
    </location>
</feature>
<dbReference type="InterPro" id="IPR003599">
    <property type="entry name" value="Ig_sub"/>
</dbReference>
<comment type="subcellular location">
    <subcellularLocation>
        <location evidence="1">Membrane</location>
    </subcellularLocation>
</comment>
<evidence type="ECO:0000256" key="1">
    <source>
        <dbReference type="ARBA" id="ARBA00004370"/>
    </source>
</evidence>
<dbReference type="Pfam" id="PF07686">
    <property type="entry name" value="V-set"/>
    <property type="match status" value="6"/>
</dbReference>
<dbReference type="InterPro" id="IPR013106">
    <property type="entry name" value="Ig_V-set"/>
</dbReference>
<dbReference type="InterPro" id="IPR050671">
    <property type="entry name" value="CD300_family_receptors"/>
</dbReference>
<feature type="domain" description="Immunoglobulin V-set" evidence="7">
    <location>
        <begin position="671"/>
        <end position="745"/>
    </location>
</feature>
<dbReference type="Gene3D" id="2.60.40.10">
    <property type="entry name" value="Immunoglobulins"/>
    <property type="match status" value="6"/>
</dbReference>
<dbReference type="SUPFAM" id="SSF48726">
    <property type="entry name" value="Immunoglobulin"/>
    <property type="match status" value="6"/>
</dbReference>
<feature type="domain" description="Immunoglobulin" evidence="8">
    <location>
        <begin position="235"/>
        <end position="335"/>
    </location>
</feature>
<feature type="domain" description="Immunoglobulin" evidence="8">
    <location>
        <begin position="128"/>
        <end position="228"/>
    </location>
</feature>
<feature type="domain" description="Immunoglobulin" evidence="8">
    <location>
        <begin position="447"/>
        <end position="544"/>
    </location>
</feature>
<keyword evidence="5" id="KW-1133">Transmembrane helix</keyword>
<feature type="transmembrane region" description="Helical" evidence="5">
    <location>
        <begin position="785"/>
        <end position="809"/>
    </location>
</feature>
<evidence type="ECO:0000259" key="8">
    <source>
        <dbReference type="SMART" id="SM00409"/>
    </source>
</evidence>
<accession>A0AAV1P9L8</accession>
<dbReference type="GO" id="GO:0005886">
    <property type="term" value="C:plasma membrane"/>
    <property type="evidence" value="ECO:0007669"/>
    <property type="project" value="TreeGrafter"/>
</dbReference>
<dbReference type="CDD" id="cd05716">
    <property type="entry name" value="IgV_pIgR_like"/>
    <property type="match status" value="1"/>
</dbReference>
<sequence length="901" mass="101399">MWSLQNLLFTLCIVLSDVTSAAGLIHVSGYEGREAKVSCHYEEGYESYEKYLCRNDCGDADVLITTTIGKKSRYSISDDKSNKVFTTTISNLRPTDAGKYWCGVTRTGKDIYTEVNLDVKPDHCCERFTKVQGNEDSSVSISCPYESEDRDNLKYICRGNKPSTCLQEAAVTSKTKQNGQFSLNEDKTLRKFTVTITSLIQKDSGMYLCGVQRNTGLDVFSGFKLEVKEWCCVKSDNMSGIVGLPVTMECSYPPQHRTNMKFLCKGDHRKDCTDMVTSQSTSDQTDHRFTLQDDTTSSSFLVTIKELNSTDAGTYWCGSDPEWSAVFPQQTSTVEPIGSQVTQISSGPIKDAAPFHIVVFTVPAVLLILIFALVVLYKYKCSKVQGTNMNRTTETAEAEEVKSEDDDYENQEVMVRSKRRTSKQHSTWQRHDEDAVVLSHVTSAAEVIHVSGYEGREAKVSCHYKEDVKSHVKYLCRNDCKEDPDVLNKTPIGKRSRYSISDDRRKRVFTAKISDLSFTDAGKYWCGVEIIRIDILTEVQLDVKPDHCCEHFTKIQGYEDSSVSISCPYESEDRDNLKYICRGNKPSTCLQEAVVASDIKPNGQFSFKDDKSSSKFTVTITITSLTQKDSGMYLCGVQRNTGLDVFSGFKLEVKEWCCVKSDSLSGIVGLPVTMECSYPPQHRTNMKFLCKGDHRKDCTDMVTSHSRSDQTDHRFTLQDDAASSSFLVTIKELKASDAGTYWCGSDRQWSAGNYANIQLSVDFTQQTSTVEPVTKMSGGPIKDAAPFHLVVFTVPAVLLILIFALVVLYKYKCSKVQGTNMNSAIKTADGQEMKSEDNDYENQEVMVRSKRRTSKQHSTWLRHDEDAGEDQQDSLYQNFTTTDDIYCNEFTFKPITDEEYT</sequence>
<evidence type="ECO:0000256" key="2">
    <source>
        <dbReference type="ARBA" id="ARBA00022692"/>
    </source>
</evidence>